<keyword evidence="3" id="KW-0472">Membrane</keyword>
<dbReference type="EMBL" id="CP045201">
    <property type="protein sequence ID" value="QOL82881.1"/>
    <property type="molecule type" value="Genomic_DNA"/>
</dbReference>
<dbReference type="AlphaFoldDB" id="A0A7L9WRC9"/>
<dbReference type="GO" id="GO:0016020">
    <property type="term" value="C:membrane"/>
    <property type="evidence" value="ECO:0007669"/>
    <property type="project" value="UniProtKB-SubCell"/>
</dbReference>
<dbReference type="Proteomes" id="UP000594118">
    <property type="component" value="Chromosome"/>
</dbReference>
<evidence type="ECO:0000259" key="5">
    <source>
        <dbReference type="Pfam" id="PF13505"/>
    </source>
</evidence>
<gene>
    <name evidence="6" type="ORF">F3W81_19830</name>
</gene>
<protein>
    <submittedName>
        <fullName evidence="6">Outer membrane beta-barrel protein</fullName>
    </submittedName>
</protein>
<dbReference type="KEGG" id="pshq:F3W81_19830"/>
<dbReference type="Gene3D" id="2.40.160.10">
    <property type="entry name" value="Porin"/>
    <property type="match status" value="1"/>
</dbReference>
<proteinExistence type="inferred from homology"/>
<dbReference type="SUPFAM" id="SSF56925">
    <property type="entry name" value="OMPA-like"/>
    <property type="match status" value="1"/>
</dbReference>
<comment type="similarity">
    <text evidence="4">Belongs to the Omp25/RopB family.</text>
</comment>
<dbReference type="InterPro" id="IPR027385">
    <property type="entry name" value="Beta-barrel_OMP"/>
</dbReference>
<dbReference type="InterPro" id="IPR023614">
    <property type="entry name" value="Porin_dom_sf"/>
</dbReference>
<comment type="subcellular location">
    <subcellularLocation>
        <location evidence="1">Membrane</location>
    </subcellularLocation>
</comment>
<dbReference type="InterPro" id="IPR011250">
    <property type="entry name" value="OMP/PagP_B-barrel"/>
</dbReference>
<keyword evidence="7" id="KW-1185">Reference proteome</keyword>
<evidence type="ECO:0000256" key="4">
    <source>
        <dbReference type="ARBA" id="ARBA00038306"/>
    </source>
</evidence>
<dbReference type="Pfam" id="PF13505">
    <property type="entry name" value="OMP_b-brl"/>
    <property type="match status" value="1"/>
</dbReference>
<evidence type="ECO:0000256" key="3">
    <source>
        <dbReference type="ARBA" id="ARBA00023136"/>
    </source>
</evidence>
<accession>A0A7L9WRC9</accession>
<reference evidence="6 7" key="1">
    <citation type="submission" date="2019-10" db="EMBL/GenBank/DDBJ databases">
        <title>Pseudopuniceibacterium sp. HQ09 islated from Antarctica.</title>
        <authorList>
            <person name="Liao L."/>
            <person name="Su S."/>
            <person name="Chen B."/>
            <person name="Yu Y."/>
        </authorList>
    </citation>
    <scope>NUCLEOTIDE SEQUENCE [LARGE SCALE GENOMIC DNA]</scope>
    <source>
        <strain evidence="6 7">HQ09</strain>
    </source>
</reference>
<evidence type="ECO:0000256" key="1">
    <source>
        <dbReference type="ARBA" id="ARBA00004370"/>
    </source>
</evidence>
<organism evidence="6 7">
    <name type="scientific">Pseudooceanicola spongiae</name>
    <dbReference type="NCBI Taxonomy" id="2613965"/>
    <lineage>
        <taxon>Bacteria</taxon>
        <taxon>Pseudomonadati</taxon>
        <taxon>Pseudomonadota</taxon>
        <taxon>Alphaproteobacteria</taxon>
        <taxon>Rhodobacterales</taxon>
        <taxon>Paracoccaceae</taxon>
        <taxon>Pseudooceanicola</taxon>
    </lineage>
</organism>
<dbReference type="InterPro" id="IPR051692">
    <property type="entry name" value="OMP-like"/>
</dbReference>
<keyword evidence="2" id="KW-0732">Signal</keyword>
<dbReference type="PANTHER" id="PTHR34001:SF3">
    <property type="entry name" value="BLL7405 PROTEIN"/>
    <property type="match status" value="1"/>
</dbReference>
<feature type="domain" description="Outer membrane protein beta-barrel" evidence="5">
    <location>
        <begin position="78"/>
        <end position="234"/>
    </location>
</feature>
<sequence length="234" mass="24271">MELPSDLSRLCLERGRTRVGIASGTGPGQGRKPRETNQETTMLRNKIIAAVATVVVAGPAFAGSYAPAPAEPVVMVPAAAPVYTGGDWTGGFGGLSLGWGDFDAGTGSSDGTVYGVHAGYDYDFGSYVMGGELEYQKNDFDSVAGVSSDSATRLKLRAGYDAGSTLIYGVAGAVNADTNFGNDTGYTVGLGAEYKVTDNVSLGAEYLYDDISDINGSGNDYTGNSVVARVNYRF</sequence>
<evidence type="ECO:0000313" key="6">
    <source>
        <dbReference type="EMBL" id="QOL82881.1"/>
    </source>
</evidence>
<dbReference type="PANTHER" id="PTHR34001">
    <property type="entry name" value="BLL7405 PROTEIN"/>
    <property type="match status" value="1"/>
</dbReference>
<evidence type="ECO:0000313" key="7">
    <source>
        <dbReference type="Proteomes" id="UP000594118"/>
    </source>
</evidence>
<evidence type="ECO:0000256" key="2">
    <source>
        <dbReference type="ARBA" id="ARBA00022729"/>
    </source>
</evidence>
<name>A0A7L9WRC9_9RHOB</name>